<evidence type="ECO:0008006" key="4">
    <source>
        <dbReference type="Google" id="ProtNLM"/>
    </source>
</evidence>
<feature type="transmembrane region" description="Helical" evidence="1">
    <location>
        <begin position="58"/>
        <end position="75"/>
    </location>
</feature>
<comment type="caution">
    <text evidence="2">The sequence shown here is derived from an EMBL/GenBank/DDBJ whole genome shotgun (WGS) entry which is preliminary data.</text>
</comment>
<accession>A0ABW5TJI3</accession>
<evidence type="ECO:0000256" key="1">
    <source>
        <dbReference type="SAM" id="Phobius"/>
    </source>
</evidence>
<name>A0ABW5TJI3_9ENTE</name>
<evidence type="ECO:0000313" key="2">
    <source>
        <dbReference type="EMBL" id="MFD2729229.1"/>
    </source>
</evidence>
<keyword evidence="3" id="KW-1185">Reference proteome</keyword>
<dbReference type="RefSeq" id="WP_379981387.1">
    <property type="nucleotide sequence ID" value="NZ_JBHUMO010000044.1"/>
</dbReference>
<feature type="transmembrane region" description="Helical" evidence="1">
    <location>
        <begin position="27"/>
        <end position="52"/>
    </location>
</feature>
<keyword evidence="1" id="KW-0472">Membrane</keyword>
<protein>
    <recommendedName>
        <fullName evidence="4">RDD family protein</fullName>
    </recommendedName>
</protein>
<organism evidence="2 3">
    <name type="scientific">Enterococcus camelliae</name>
    <dbReference type="NCBI Taxonomy" id="453959"/>
    <lineage>
        <taxon>Bacteria</taxon>
        <taxon>Bacillati</taxon>
        <taxon>Bacillota</taxon>
        <taxon>Bacilli</taxon>
        <taxon>Lactobacillales</taxon>
        <taxon>Enterococcaceae</taxon>
        <taxon>Enterococcus</taxon>
    </lineage>
</organism>
<reference evidence="3" key="1">
    <citation type="journal article" date="2019" name="Int. J. Syst. Evol. Microbiol.">
        <title>The Global Catalogue of Microorganisms (GCM) 10K type strain sequencing project: providing services to taxonomists for standard genome sequencing and annotation.</title>
        <authorList>
            <consortium name="The Broad Institute Genomics Platform"/>
            <consortium name="The Broad Institute Genome Sequencing Center for Infectious Disease"/>
            <person name="Wu L."/>
            <person name="Ma J."/>
        </authorList>
    </citation>
    <scope>NUCLEOTIDE SEQUENCE [LARGE SCALE GENOMIC DNA]</scope>
    <source>
        <strain evidence="3">TISTR 932</strain>
    </source>
</reference>
<dbReference type="EMBL" id="JBHUMO010000044">
    <property type="protein sequence ID" value="MFD2729229.1"/>
    <property type="molecule type" value="Genomic_DNA"/>
</dbReference>
<dbReference type="Proteomes" id="UP001597427">
    <property type="component" value="Unassembled WGS sequence"/>
</dbReference>
<evidence type="ECO:0000313" key="3">
    <source>
        <dbReference type="Proteomes" id="UP001597427"/>
    </source>
</evidence>
<sequence>MKTRIEREYWQEQKVERVIAETKSIRFLLFLLDLVCFFVSMYFFIGALVMGGALAKRLILGMLGIGGAFSFGNHLRIRLYVYLQ</sequence>
<proteinExistence type="predicted"/>
<gene>
    <name evidence="2" type="ORF">ACFSR0_07310</name>
</gene>
<keyword evidence="1" id="KW-0812">Transmembrane</keyword>
<keyword evidence="1" id="KW-1133">Transmembrane helix</keyword>